<sequence>MWAYDQTNSAFDSESFDIPRSQHEMNHGQHDPTPSPSTGSATPAGLLSPLALLTPLGDETTTIMTEKQQQQRRGYIQQKPCMHDFSGRPAIPRARSAPSSHVKHEEEQEWDAALDPIAYKRRRNTLAARRTRQRKAAYLQALEEQVEVLTAEVTTWRERAMMAQELLRGRGIDFSFDDIDKELAHIK</sequence>
<dbReference type="SUPFAM" id="SSF57959">
    <property type="entry name" value="Leucine zipper domain"/>
    <property type="match status" value="1"/>
</dbReference>
<feature type="compositionally biased region" description="Basic and acidic residues" evidence="2">
    <location>
        <begin position="21"/>
        <end position="30"/>
    </location>
</feature>
<organism evidence="4 5">
    <name type="scientific">Mycena sanguinolenta</name>
    <dbReference type="NCBI Taxonomy" id="230812"/>
    <lineage>
        <taxon>Eukaryota</taxon>
        <taxon>Fungi</taxon>
        <taxon>Dikarya</taxon>
        <taxon>Basidiomycota</taxon>
        <taxon>Agaricomycotina</taxon>
        <taxon>Agaricomycetes</taxon>
        <taxon>Agaricomycetidae</taxon>
        <taxon>Agaricales</taxon>
        <taxon>Marasmiineae</taxon>
        <taxon>Mycenaceae</taxon>
        <taxon>Mycena</taxon>
    </lineage>
</organism>
<protein>
    <submittedName>
        <fullName evidence="4">Imprinted and ancient</fullName>
    </submittedName>
</protein>
<accession>A0A8H6Z4C5</accession>
<dbReference type="Pfam" id="PF00170">
    <property type="entry name" value="bZIP_1"/>
    <property type="match status" value="1"/>
</dbReference>
<feature type="compositionally biased region" description="Low complexity" evidence="2">
    <location>
        <begin position="36"/>
        <end position="45"/>
    </location>
</feature>
<keyword evidence="5" id="KW-1185">Reference proteome</keyword>
<dbReference type="AlphaFoldDB" id="A0A8H6Z4C5"/>
<dbReference type="InterPro" id="IPR004827">
    <property type="entry name" value="bZIP"/>
</dbReference>
<dbReference type="Proteomes" id="UP000623467">
    <property type="component" value="Unassembled WGS sequence"/>
</dbReference>
<reference evidence="4" key="1">
    <citation type="submission" date="2020-05" db="EMBL/GenBank/DDBJ databases">
        <title>Mycena genomes resolve the evolution of fungal bioluminescence.</title>
        <authorList>
            <person name="Tsai I.J."/>
        </authorList>
    </citation>
    <scope>NUCLEOTIDE SEQUENCE</scope>
    <source>
        <strain evidence="4">160909Yilan</strain>
    </source>
</reference>
<dbReference type="CDD" id="cd12193">
    <property type="entry name" value="bZIP_GCN4"/>
    <property type="match status" value="1"/>
</dbReference>
<dbReference type="SMART" id="SM00338">
    <property type="entry name" value="BRLZ"/>
    <property type="match status" value="1"/>
</dbReference>
<feature type="region of interest" description="Disordered" evidence="2">
    <location>
        <begin position="21"/>
        <end position="45"/>
    </location>
</feature>
<evidence type="ECO:0000313" key="4">
    <source>
        <dbReference type="EMBL" id="KAF7370492.1"/>
    </source>
</evidence>
<dbReference type="InterPro" id="IPR046347">
    <property type="entry name" value="bZIP_sf"/>
</dbReference>
<evidence type="ECO:0000256" key="2">
    <source>
        <dbReference type="SAM" id="MobiDB-lite"/>
    </source>
</evidence>
<dbReference type="PROSITE" id="PS00036">
    <property type="entry name" value="BZIP_BASIC"/>
    <property type="match status" value="1"/>
</dbReference>
<keyword evidence="1" id="KW-0175">Coiled coil</keyword>
<dbReference type="EMBL" id="JACAZH010000004">
    <property type="protein sequence ID" value="KAF7370492.1"/>
    <property type="molecule type" value="Genomic_DNA"/>
</dbReference>
<evidence type="ECO:0000256" key="1">
    <source>
        <dbReference type="SAM" id="Coils"/>
    </source>
</evidence>
<feature type="coiled-coil region" evidence="1">
    <location>
        <begin position="132"/>
        <end position="159"/>
    </location>
</feature>
<feature type="domain" description="BZIP" evidence="3">
    <location>
        <begin position="120"/>
        <end position="134"/>
    </location>
</feature>
<proteinExistence type="predicted"/>
<comment type="caution">
    <text evidence="4">The sequence shown here is derived from an EMBL/GenBank/DDBJ whole genome shotgun (WGS) entry which is preliminary data.</text>
</comment>
<dbReference type="OrthoDB" id="2257100at2759"/>
<evidence type="ECO:0000259" key="3">
    <source>
        <dbReference type="PROSITE" id="PS00036"/>
    </source>
</evidence>
<name>A0A8H6Z4C5_9AGAR</name>
<gene>
    <name evidence="4" type="ORF">MSAN_00681000</name>
</gene>
<dbReference type="GO" id="GO:0003700">
    <property type="term" value="F:DNA-binding transcription factor activity"/>
    <property type="evidence" value="ECO:0007669"/>
    <property type="project" value="InterPro"/>
</dbReference>
<evidence type="ECO:0000313" key="5">
    <source>
        <dbReference type="Proteomes" id="UP000623467"/>
    </source>
</evidence>
<dbReference type="Gene3D" id="3.30.160.60">
    <property type="entry name" value="Classic Zinc Finger"/>
    <property type="match status" value="1"/>
</dbReference>